<dbReference type="InterPro" id="IPR037066">
    <property type="entry name" value="Plug_dom_sf"/>
</dbReference>
<dbReference type="InterPro" id="IPR012910">
    <property type="entry name" value="Plug_dom"/>
</dbReference>
<keyword evidence="8" id="KW-0732">Signal</keyword>
<sequence length="1071" mass="118565">MRKHLFSVIVWLAVGGGLSLCPPQAHAAVTQQAQTIKVSGTVVDEQGEPLIGATVKVKGSSTGAITDLDGKFEFNAPANAVLEVSYVGYKTSEVAVRGRAVIDRIQLASDAKSLDQVVVVGYGTQKKADLTGSVAIVDADEMKKVSNSNISTMLEGKVAGVQITSDGQPGADPSVRIRGIGTFGSQAPLYVIDGVPMGTTIRDFSPNDIETIQILKDASAGAIYGSRAANGVVIITTKNGKKDQPLKVDYTGYYGWDVVPSSTYDIMDADQYSQYLGQACSNSGTPLPGGYKLGEDGKYHFQDATNTDWFKEVFKTGTRTNHNVNLSGGGQNNTYNVGLDFFQQKGAIEGAGPNYKRYTARVNNTMDTKFIKFRTSAVFSHSDQDNMAISNASEYVQGLYGDVTNVLRGTLLMQPTIKAYDPSTWVLDDKVGSANNYNYDAYGYGVYYDNIHGDISASNPLLVNNLLKRNTRVDRFVGTATADVDILKMLGLNLKNHNLTYRINLSYSKTHAKDFTWIPSWIQSNRVYLAKTNEQLTKASRDYSDALAENTITYDGRFGKHNINFVGGITYEEEHTDLLTGWANDFTEPYFLQLQNGAKRNASSYEYKHALASYFARLNYNYDEKYLFSAIIRRDGTTRTYNHWDNFPSVSLGWRIDKEPFFKVPKNIVNMLKLRASYGQLGNENIGEYAYMATMARNNMSYSFGNNVVYGSAISDFVSQNISWEKKITKNIGLDLAMFNNRLEFTAEYYMNRAQDLLYGVPVPENAGVANTSVTMNAATMDNSGWEFSGTYRNRDHKLKWEVSANLSTLRNRVKKLGFTSSSYISGAYITEVGQEIGKFYGWKYAGIIRSQEQLNELNAYAASKGATTAYQPGANVGDCYYEDVNGDGVIDDKDQTVLGSGLPKVNFGISARLEYANFDFTLSTYGALGYHVSDDIYNSLNSCYGYGNKDVAMLNANQWSDDGTYLSNVPRTYAANNATLAWNDLFSSRKIQAASYWKFANVELGYTLPNKWFDGYVSNVRLYVSAQNLFTITPYKGYNVDFAGGTFTPGYNFCSFPTPRTFMCGLHFTF</sequence>
<accession>A0A9R1CZM3</accession>
<organism evidence="10 11">
    <name type="scientific">Prevotella lacticifex</name>
    <dbReference type="NCBI Taxonomy" id="2854755"/>
    <lineage>
        <taxon>Bacteria</taxon>
        <taxon>Pseudomonadati</taxon>
        <taxon>Bacteroidota</taxon>
        <taxon>Bacteroidia</taxon>
        <taxon>Bacteroidales</taxon>
        <taxon>Prevotellaceae</taxon>
        <taxon>Prevotella</taxon>
    </lineage>
</organism>
<evidence type="ECO:0000259" key="9">
    <source>
        <dbReference type="Pfam" id="PF07715"/>
    </source>
</evidence>
<dbReference type="Proteomes" id="UP000825483">
    <property type="component" value="Unassembled WGS sequence"/>
</dbReference>
<dbReference type="GO" id="GO:0009279">
    <property type="term" value="C:cell outer membrane"/>
    <property type="evidence" value="ECO:0007669"/>
    <property type="project" value="UniProtKB-SubCell"/>
</dbReference>
<dbReference type="Gene3D" id="2.60.40.1120">
    <property type="entry name" value="Carboxypeptidase-like, regulatory domain"/>
    <property type="match status" value="1"/>
</dbReference>
<evidence type="ECO:0000256" key="4">
    <source>
        <dbReference type="ARBA" id="ARBA00022692"/>
    </source>
</evidence>
<dbReference type="InterPro" id="IPR008969">
    <property type="entry name" value="CarboxyPept-like_regulatory"/>
</dbReference>
<dbReference type="NCBIfam" id="TIGR04056">
    <property type="entry name" value="OMP_RagA_SusC"/>
    <property type="match status" value="1"/>
</dbReference>
<keyword evidence="6 7" id="KW-0998">Cell outer membrane</keyword>
<dbReference type="PROSITE" id="PS52016">
    <property type="entry name" value="TONB_DEPENDENT_REC_3"/>
    <property type="match status" value="1"/>
</dbReference>
<reference evidence="10" key="1">
    <citation type="journal article" date="2022" name="Int. J. Syst. Evol. Microbiol.">
        <title>Prevotella lacticifex sp. nov., isolated from the rumen of cows.</title>
        <authorList>
            <person name="Shinkai T."/>
            <person name="Ikeyama N."/>
            <person name="Kumagai M."/>
            <person name="Ohmori H."/>
            <person name="Sakamoto M."/>
            <person name="Ohkuma M."/>
            <person name="Mitsumori M."/>
        </authorList>
    </citation>
    <scope>NUCLEOTIDE SEQUENCE</scope>
    <source>
        <strain evidence="10">R5076</strain>
    </source>
</reference>
<dbReference type="InterPro" id="IPR023996">
    <property type="entry name" value="TonB-dep_OMP_SusC/RagA"/>
</dbReference>
<dbReference type="GeneID" id="72465848"/>
<evidence type="ECO:0000313" key="10">
    <source>
        <dbReference type="EMBL" id="GJG60108.1"/>
    </source>
</evidence>
<evidence type="ECO:0000256" key="3">
    <source>
        <dbReference type="ARBA" id="ARBA00022452"/>
    </source>
</evidence>
<keyword evidence="3 7" id="KW-1134">Transmembrane beta strand</keyword>
<keyword evidence="5 7" id="KW-0472">Membrane</keyword>
<evidence type="ECO:0000256" key="1">
    <source>
        <dbReference type="ARBA" id="ARBA00004571"/>
    </source>
</evidence>
<evidence type="ECO:0000313" key="11">
    <source>
        <dbReference type="Proteomes" id="UP000825483"/>
    </source>
</evidence>
<comment type="caution">
    <text evidence="10">The sequence shown here is derived from an EMBL/GenBank/DDBJ whole genome shotgun (WGS) entry which is preliminary data.</text>
</comment>
<evidence type="ECO:0000256" key="6">
    <source>
        <dbReference type="ARBA" id="ARBA00023237"/>
    </source>
</evidence>
<protein>
    <submittedName>
        <fullName evidence="10">SusC/RagA family TonB-linked outer membrane protein</fullName>
    </submittedName>
</protein>
<evidence type="ECO:0000256" key="7">
    <source>
        <dbReference type="PROSITE-ProRule" id="PRU01360"/>
    </source>
</evidence>
<dbReference type="Gene3D" id="2.170.130.10">
    <property type="entry name" value="TonB-dependent receptor, plug domain"/>
    <property type="match status" value="1"/>
</dbReference>
<dbReference type="InterPro" id="IPR039426">
    <property type="entry name" value="TonB-dep_rcpt-like"/>
</dbReference>
<comment type="similarity">
    <text evidence="7">Belongs to the TonB-dependent receptor family.</text>
</comment>
<dbReference type="Gene3D" id="2.40.170.20">
    <property type="entry name" value="TonB-dependent receptor, beta-barrel domain"/>
    <property type="match status" value="1"/>
</dbReference>
<keyword evidence="11" id="KW-1185">Reference proteome</keyword>
<keyword evidence="2 7" id="KW-0813">Transport</keyword>
<evidence type="ECO:0000256" key="5">
    <source>
        <dbReference type="ARBA" id="ARBA00023136"/>
    </source>
</evidence>
<gene>
    <name evidence="10" type="ORF">PRLR5076_29590</name>
</gene>
<dbReference type="AlphaFoldDB" id="A0A9R1CZM3"/>
<dbReference type="FunFam" id="2.60.40.1120:FF:000003">
    <property type="entry name" value="Outer membrane protein Omp121"/>
    <property type="match status" value="1"/>
</dbReference>
<comment type="subcellular location">
    <subcellularLocation>
        <location evidence="1 7">Cell outer membrane</location>
        <topology evidence="1 7">Multi-pass membrane protein</topology>
    </subcellularLocation>
</comment>
<proteinExistence type="inferred from homology"/>
<dbReference type="EMBL" id="BPUB01000002">
    <property type="protein sequence ID" value="GJG60108.1"/>
    <property type="molecule type" value="Genomic_DNA"/>
</dbReference>
<dbReference type="SUPFAM" id="SSF56935">
    <property type="entry name" value="Porins"/>
    <property type="match status" value="1"/>
</dbReference>
<dbReference type="RefSeq" id="WP_223928405.1">
    <property type="nucleotide sequence ID" value="NZ_BPTU01000002.1"/>
</dbReference>
<feature type="domain" description="TonB-dependent receptor plug" evidence="9">
    <location>
        <begin position="127"/>
        <end position="232"/>
    </location>
</feature>
<evidence type="ECO:0000256" key="2">
    <source>
        <dbReference type="ARBA" id="ARBA00022448"/>
    </source>
</evidence>
<dbReference type="NCBIfam" id="TIGR04057">
    <property type="entry name" value="SusC_RagA_signa"/>
    <property type="match status" value="1"/>
</dbReference>
<dbReference type="InterPro" id="IPR036942">
    <property type="entry name" value="Beta-barrel_TonB_sf"/>
</dbReference>
<dbReference type="SUPFAM" id="SSF49464">
    <property type="entry name" value="Carboxypeptidase regulatory domain-like"/>
    <property type="match status" value="1"/>
</dbReference>
<feature type="signal peptide" evidence="8">
    <location>
        <begin position="1"/>
        <end position="27"/>
    </location>
</feature>
<dbReference type="Pfam" id="PF07715">
    <property type="entry name" value="Plug"/>
    <property type="match status" value="1"/>
</dbReference>
<evidence type="ECO:0000256" key="8">
    <source>
        <dbReference type="SAM" id="SignalP"/>
    </source>
</evidence>
<dbReference type="Pfam" id="PF13715">
    <property type="entry name" value="CarbopepD_reg_2"/>
    <property type="match status" value="1"/>
</dbReference>
<keyword evidence="4 7" id="KW-0812">Transmembrane</keyword>
<feature type="chain" id="PRO_5040495977" evidence="8">
    <location>
        <begin position="28"/>
        <end position="1071"/>
    </location>
</feature>
<name>A0A9R1CZM3_9BACT</name>
<dbReference type="InterPro" id="IPR023997">
    <property type="entry name" value="TonB-dep_OMP_SusC/RagA_CS"/>
</dbReference>